<dbReference type="OrthoDB" id="6072288at2"/>
<dbReference type="Gene3D" id="1.25.40.10">
    <property type="entry name" value="Tetratricopeptide repeat domain"/>
    <property type="match status" value="2"/>
</dbReference>
<evidence type="ECO:0000313" key="3">
    <source>
        <dbReference type="Proteomes" id="UP000218899"/>
    </source>
</evidence>
<evidence type="ECO:0000313" key="2">
    <source>
        <dbReference type="EMBL" id="BAU48544.1"/>
    </source>
</evidence>
<name>A0A1B4VAB1_9GAMM</name>
<dbReference type="AlphaFoldDB" id="A0A1B4VAB1"/>
<gene>
    <name evidence="2" type="ORF">SVA_1992</name>
</gene>
<feature type="chain" id="PRO_5008571334" description="Tetratricopeptide repeat protein" evidence="1">
    <location>
        <begin position="20"/>
        <end position="625"/>
    </location>
</feature>
<evidence type="ECO:0000256" key="1">
    <source>
        <dbReference type="SAM" id="SignalP"/>
    </source>
</evidence>
<dbReference type="EMBL" id="AP014936">
    <property type="protein sequence ID" value="BAU48544.1"/>
    <property type="molecule type" value="Genomic_DNA"/>
</dbReference>
<dbReference type="SUPFAM" id="SSF48452">
    <property type="entry name" value="TPR-like"/>
    <property type="match status" value="2"/>
</dbReference>
<organism evidence="2 3">
    <name type="scientific">Sulfurifustis variabilis</name>
    <dbReference type="NCBI Taxonomy" id="1675686"/>
    <lineage>
        <taxon>Bacteria</taxon>
        <taxon>Pseudomonadati</taxon>
        <taxon>Pseudomonadota</taxon>
        <taxon>Gammaproteobacteria</taxon>
        <taxon>Acidiferrobacterales</taxon>
        <taxon>Acidiferrobacteraceae</taxon>
        <taxon>Sulfurifustis</taxon>
    </lineage>
</organism>
<dbReference type="Pfam" id="PF13432">
    <property type="entry name" value="TPR_16"/>
    <property type="match status" value="1"/>
</dbReference>
<sequence>MRRALLWVAGLSILSSALAANAPARGPLRDLYFGEALYHAYQGEYFDAIARLDTELGQHYGLDEPELDSLHRHIGEAEFAVGDFELYYRMHHRAGRAIKAVLEGDVEQSVRNEAAYRLARLHFQKNDPVNALHALDRIQGKVPERIRDDVAFLRGQVLMATGRFDDAVKILSGLQGAKGFEGFAAYNLGIALWRGGHPEEGGRQLDRAGQLGGSEPATLAIRDKSNLVLGSTLLENKHPEQARPYLERVRLVGPYSNRALLAAGWADATLGRFDRALVPWTILIKRDVTDEAVQEGLLAVPFAYGKLNVHGKAALLYGGALEAFGKELERLSASIASIRDGKFLVALAREEIKQDRNWVVNLRSLPDSPETYYLTDLMASHDFQTSLRNYLDLEELRKKLIAWDESLDAYEELIAIRRAYYQPLLPDVDRTFRVLDSRMRLRLEQRERVAKRIDAMLVAPRPDFLATANERLVRQRLAQIERAAQKSRGPGRDALLERVGRLRGLLHWRIRTEYDRRLTEAYKHLRELDAVVDVLKQQYDSFVRTRQAATQSYEGYELTRQLRVRVREAREQVATLMTRQGRMLETMAVNELERRSRRLEEYQVRARFAMADSYDRATQSEERVD</sequence>
<proteinExistence type="predicted"/>
<keyword evidence="3" id="KW-1185">Reference proteome</keyword>
<reference evidence="2 3" key="1">
    <citation type="submission" date="2015-08" db="EMBL/GenBank/DDBJ databases">
        <title>Complete genome sequence of Sulfurifustis variabilis.</title>
        <authorList>
            <person name="Miura A."/>
            <person name="Kojima H."/>
            <person name="Fukui M."/>
        </authorList>
    </citation>
    <scope>NUCLEOTIDE SEQUENCE [LARGE SCALE GENOMIC DNA]</scope>
    <source>
        <strain evidence="3">skN76</strain>
    </source>
</reference>
<dbReference type="InterPro" id="IPR011990">
    <property type="entry name" value="TPR-like_helical_dom_sf"/>
</dbReference>
<keyword evidence="1" id="KW-0732">Signal</keyword>
<accession>A0A1B4VAB1</accession>
<protein>
    <recommendedName>
        <fullName evidence="4">Tetratricopeptide repeat protein</fullName>
    </recommendedName>
</protein>
<evidence type="ECO:0008006" key="4">
    <source>
        <dbReference type="Google" id="ProtNLM"/>
    </source>
</evidence>
<feature type="signal peptide" evidence="1">
    <location>
        <begin position="1"/>
        <end position="19"/>
    </location>
</feature>
<dbReference type="Proteomes" id="UP000218899">
    <property type="component" value="Chromosome"/>
</dbReference>
<dbReference type="RefSeq" id="WP_096461040.1">
    <property type="nucleotide sequence ID" value="NZ_AP014936.1"/>
</dbReference>
<dbReference type="KEGG" id="sva:SVA_1992"/>